<keyword evidence="2" id="KW-0472">Membrane</keyword>
<protein>
    <submittedName>
        <fullName evidence="4">DUF2510 domain-containing protein</fullName>
    </submittedName>
</protein>
<feature type="compositionally biased region" description="Low complexity" evidence="1">
    <location>
        <begin position="63"/>
        <end position="72"/>
    </location>
</feature>
<organism evidence="4 5">
    <name type="scientific">Mycolicibacterium peregrinum</name>
    <name type="common">Mycobacterium peregrinum</name>
    <dbReference type="NCBI Taxonomy" id="43304"/>
    <lineage>
        <taxon>Bacteria</taxon>
        <taxon>Bacillati</taxon>
        <taxon>Actinomycetota</taxon>
        <taxon>Actinomycetes</taxon>
        <taxon>Mycobacteriales</taxon>
        <taxon>Mycobacteriaceae</taxon>
        <taxon>Mycolicibacterium</taxon>
    </lineage>
</organism>
<feature type="compositionally biased region" description="Pro residues" evidence="1">
    <location>
        <begin position="41"/>
        <end position="56"/>
    </location>
</feature>
<keyword evidence="2" id="KW-1133">Transmembrane helix</keyword>
<feature type="transmembrane region" description="Helical" evidence="2">
    <location>
        <begin position="91"/>
        <end position="117"/>
    </location>
</feature>
<name>A0A4Z0HS10_MYCPR</name>
<dbReference type="Pfam" id="PF10708">
    <property type="entry name" value="DUF2510"/>
    <property type="match status" value="1"/>
</dbReference>
<evidence type="ECO:0000313" key="5">
    <source>
        <dbReference type="Proteomes" id="UP000297792"/>
    </source>
</evidence>
<dbReference type="AlphaFoldDB" id="A0A4Z0HS10"/>
<proteinExistence type="predicted"/>
<feature type="transmembrane region" description="Helical" evidence="2">
    <location>
        <begin position="129"/>
        <end position="152"/>
    </location>
</feature>
<gene>
    <name evidence="4" type="ORF">EJD98_09345</name>
</gene>
<feature type="region of interest" description="Disordered" evidence="1">
    <location>
        <begin position="1"/>
        <end position="77"/>
    </location>
</feature>
<evidence type="ECO:0000256" key="2">
    <source>
        <dbReference type="SAM" id="Phobius"/>
    </source>
</evidence>
<dbReference type="InterPro" id="IPR018929">
    <property type="entry name" value="DUF2510"/>
</dbReference>
<keyword evidence="5" id="KW-1185">Reference proteome</keyword>
<dbReference type="Proteomes" id="UP000297792">
    <property type="component" value="Unassembled WGS sequence"/>
</dbReference>
<feature type="domain" description="DUF2510" evidence="3">
    <location>
        <begin position="7"/>
        <end position="39"/>
    </location>
</feature>
<reference evidence="4 5" key="1">
    <citation type="submission" date="2018-12" db="EMBL/GenBank/DDBJ databases">
        <title>Draft genome sequences of Mycolicibacterium peregrinum isolated from a pig with lymphadenitis and from soil on the same Japanese pig farm.</title>
        <authorList>
            <person name="Komatsu T."/>
            <person name="Ohya K."/>
            <person name="Sawai K."/>
            <person name="Odoi J.O."/>
            <person name="Otsu K."/>
            <person name="Ota A."/>
            <person name="Ito T."/>
            <person name="Kawai M."/>
            <person name="Maruyama F."/>
        </authorList>
    </citation>
    <scope>NUCLEOTIDE SEQUENCE [LARGE SCALE GENOMIC DNA]</scope>
    <source>
        <strain evidence="4 5">138</strain>
    </source>
</reference>
<sequence>MTAAMPPGWYDDPDGSPGSERRWDGQNWTSERRRKTTNVPPYAPPPAQMSYPPLPQEQPQYAQPVGQPQYPQHYPPPLPGQYGTVASPSNLFSIIAFVCAGVSVLFCPILFGPAGLILGAVGLTKKERFAPIAIAASAGCMIAGMVLGVAVWSS</sequence>
<evidence type="ECO:0000259" key="3">
    <source>
        <dbReference type="Pfam" id="PF10708"/>
    </source>
</evidence>
<keyword evidence="2" id="KW-0812">Transmembrane</keyword>
<accession>A0A4Z0HS10</accession>
<dbReference type="EMBL" id="RWKA01000004">
    <property type="protein sequence ID" value="TGB44071.1"/>
    <property type="molecule type" value="Genomic_DNA"/>
</dbReference>
<dbReference type="RefSeq" id="WP_088305402.1">
    <property type="nucleotide sequence ID" value="NZ_JACKTU010000052.1"/>
</dbReference>
<dbReference type="GeneID" id="98803824"/>
<evidence type="ECO:0000256" key="1">
    <source>
        <dbReference type="SAM" id="MobiDB-lite"/>
    </source>
</evidence>
<evidence type="ECO:0000313" key="4">
    <source>
        <dbReference type="EMBL" id="TGB44071.1"/>
    </source>
</evidence>
<comment type="caution">
    <text evidence="4">The sequence shown here is derived from an EMBL/GenBank/DDBJ whole genome shotgun (WGS) entry which is preliminary data.</text>
</comment>
<dbReference type="OrthoDB" id="4463773at2"/>